<organism evidence="1 3">
    <name type="scientific">Brassica cretica</name>
    <name type="common">Mustard</name>
    <dbReference type="NCBI Taxonomy" id="69181"/>
    <lineage>
        <taxon>Eukaryota</taxon>
        <taxon>Viridiplantae</taxon>
        <taxon>Streptophyta</taxon>
        <taxon>Embryophyta</taxon>
        <taxon>Tracheophyta</taxon>
        <taxon>Spermatophyta</taxon>
        <taxon>Magnoliopsida</taxon>
        <taxon>eudicotyledons</taxon>
        <taxon>Gunneridae</taxon>
        <taxon>Pentapetalae</taxon>
        <taxon>rosids</taxon>
        <taxon>malvids</taxon>
        <taxon>Brassicales</taxon>
        <taxon>Brassicaceae</taxon>
        <taxon>Brassiceae</taxon>
        <taxon>Brassica</taxon>
    </lineage>
</organism>
<proteinExistence type="predicted"/>
<reference evidence="1" key="1">
    <citation type="submission" date="2019-12" db="EMBL/GenBank/DDBJ databases">
        <title>Genome sequencing and annotation of Brassica cretica.</title>
        <authorList>
            <person name="Studholme D.J."/>
            <person name="Sarris P.F."/>
        </authorList>
    </citation>
    <scope>NUCLEOTIDE SEQUENCE</scope>
    <source>
        <strain evidence="1">PFS-001/15</strain>
        <strain evidence="2">PFS-102/07</strain>
        <tissue evidence="1">Leaf</tissue>
    </source>
</reference>
<dbReference type="AlphaFoldDB" id="A0A8S9J4X2"/>
<accession>A0A8S9J4X2</accession>
<evidence type="ECO:0000313" key="3">
    <source>
        <dbReference type="Proteomes" id="UP000712281"/>
    </source>
</evidence>
<evidence type="ECO:0000313" key="1">
    <source>
        <dbReference type="EMBL" id="KAF2577175.1"/>
    </source>
</evidence>
<sequence length="94" mass="10807">MARNLLCCEKTQSSPQVITKRALEEVDIWFQINAQDADETKNRGTEYDRDGWASPSPRLTKCNVVSSWSEPLQVTTKWIEQWQMNFTGEGGKQL</sequence>
<comment type="caution">
    <text evidence="1">The sequence shown here is derived from an EMBL/GenBank/DDBJ whole genome shotgun (WGS) entry which is preliminary data.</text>
</comment>
<gene>
    <name evidence="1" type="ORF">F2Q68_00000585</name>
    <name evidence="2" type="ORF">F2Q70_00007538</name>
</gene>
<evidence type="ECO:0000313" key="2">
    <source>
        <dbReference type="EMBL" id="KAF2613938.1"/>
    </source>
</evidence>
<dbReference type="Proteomes" id="UP000712281">
    <property type="component" value="Unassembled WGS sequence"/>
</dbReference>
<dbReference type="EMBL" id="QGKW02001660">
    <property type="protein sequence ID" value="KAF2577175.1"/>
    <property type="molecule type" value="Genomic_DNA"/>
</dbReference>
<dbReference type="EMBL" id="QGKY02000089">
    <property type="protein sequence ID" value="KAF2613938.1"/>
    <property type="molecule type" value="Genomic_DNA"/>
</dbReference>
<protein>
    <submittedName>
        <fullName evidence="1">Uncharacterized protein</fullName>
    </submittedName>
</protein>
<name>A0A8S9J4X2_BRACR</name>